<dbReference type="InterPro" id="IPR037018">
    <property type="entry name" value="GH65_N"/>
</dbReference>
<comment type="caution">
    <text evidence="5">The sequence shown here is derived from an EMBL/GenBank/DDBJ whole genome shotgun (WGS) entry which is preliminary data.</text>
</comment>
<reference evidence="5 6" key="1">
    <citation type="submission" date="2019-12" db="EMBL/GenBank/DDBJ databases">
        <authorList>
            <person name="Wolfe R."/>
            <person name="Danczak R."/>
            <person name="Wilkins M."/>
        </authorList>
    </citation>
    <scope>NUCLEOTIDE SEQUENCE [LARGE SCALE GENOMIC DNA]</scope>
    <source>
        <strain evidence="5">X2_MaxBin.013</strain>
    </source>
</reference>
<evidence type="ECO:0000256" key="1">
    <source>
        <dbReference type="ARBA" id="ARBA00022676"/>
    </source>
</evidence>
<sequence length="788" mass="89694">MRYGYFDNENLEYVITRPDTPTPWINYIGGGQYGGIVSNTGGGYSFDKDPKNKRVLRYRYNSIPADQPGRYIYIKDGEKYWSLTWSPTYHKMDSYECRHGMGYTTIKTESEKILGEVAYFVPDDSLPLEIWRVKIKNKSAHKRKIKLFSYCEFSFYDAVKDQTNVDWCQQINQANYKNNTIFWSPFMKTLGCTFFAANRKIHSFDTSREKFIGAYRSLANPIAVLKGSCFNSETRRGNGIGSVAIEIELNPNEEKETIFILGTTENKDKAMPLIKKYRDAKEVNSAFKSLKNRMKEYIDRFQVKTPDKDLNSMVNLWTQYQCKCAFNWSRFVSLYQLGVNRGKGFRDTAQDTLGVMHTIPEEAKNTLIKLLKIQYKEGYAAHQFYPLTGEIDAGDAAEGTKKAAKWYSDDHLWIVLAVCAYIKETGNFSFLNETIPYIQGGNTSVLEHLESAINYSTTHIGKHGMCLAGWADWDDTLNLDTGKGEAESVWTTMLLGVALKEISHLYGALKKETHAQKYDFIHKKFSKKINSSAGWDGKWYLRAYTDEGKKVGTHLNEKAKIYLLSQSWAVMSGFATGKKAKTALDSAHKLLNTKYGLVLIWPAYDHFDWKIGGTTTYPPGAKENGGIFLQTNPWQIIAQTLVGDGEKAFQYYKQILPSAKNDTADHYEVEPYVYCQNILGKEHPQFGLGRNSWLTGTAAWAMQAVSQYILGIKPDYDGLIIDPCIPAKWKGFEVKKYFRGSNYFITVRNPKGVNKGIKSLTVDGKKYAGNKIPIFTDQQDHHIEAELG</sequence>
<proteinExistence type="predicted"/>
<dbReference type="Gene3D" id="2.60.420.10">
    <property type="entry name" value="Maltose phosphorylase, domain 3"/>
    <property type="match status" value="1"/>
</dbReference>
<protein>
    <submittedName>
        <fullName evidence="5">CepB</fullName>
    </submittedName>
</protein>
<evidence type="ECO:0000313" key="5">
    <source>
        <dbReference type="EMBL" id="KAF0135129.1"/>
    </source>
</evidence>
<feature type="domain" description="Glycosyl hydrolase 94 supersandwich" evidence="3">
    <location>
        <begin position="12"/>
        <end position="279"/>
    </location>
</feature>
<name>A0A833L2C7_UNCSA</name>
<dbReference type="InterPro" id="IPR052047">
    <property type="entry name" value="GH94_Enzymes"/>
</dbReference>
<evidence type="ECO:0000259" key="3">
    <source>
        <dbReference type="Pfam" id="PF06165"/>
    </source>
</evidence>
<keyword evidence="1" id="KW-0328">Glycosyltransferase</keyword>
<dbReference type="Gene3D" id="2.70.98.40">
    <property type="entry name" value="Glycoside hydrolase, family 65, N-terminal domain"/>
    <property type="match status" value="1"/>
</dbReference>
<dbReference type="PANTHER" id="PTHR37469:SF2">
    <property type="entry name" value="CELLOBIONIC ACID PHOSPHORYLASE"/>
    <property type="match status" value="1"/>
</dbReference>
<dbReference type="Gene3D" id="1.50.10.10">
    <property type="match status" value="1"/>
</dbReference>
<evidence type="ECO:0000259" key="4">
    <source>
        <dbReference type="Pfam" id="PF17167"/>
    </source>
</evidence>
<dbReference type="SUPFAM" id="SSF74650">
    <property type="entry name" value="Galactose mutarotase-like"/>
    <property type="match status" value="1"/>
</dbReference>
<dbReference type="InterPro" id="IPR012341">
    <property type="entry name" value="6hp_glycosidase-like_sf"/>
</dbReference>
<accession>A0A833L2C7</accession>
<feature type="domain" description="Glycosyl hydrolase 94 catalytic" evidence="4">
    <location>
        <begin position="295"/>
        <end position="711"/>
    </location>
</feature>
<dbReference type="GO" id="GO:0005975">
    <property type="term" value="P:carbohydrate metabolic process"/>
    <property type="evidence" value="ECO:0007669"/>
    <property type="project" value="InterPro"/>
</dbReference>
<dbReference type="InterPro" id="IPR033432">
    <property type="entry name" value="GH94_catalytic"/>
</dbReference>
<organism evidence="5 6">
    <name type="scientific">Candidatus Saganbacteria bacterium</name>
    <dbReference type="NCBI Taxonomy" id="2575572"/>
    <lineage>
        <taxon>Bacteria</taxon>
        <taxon>Bacillati</taxon>
        <taxon>Saganbacteria</taxon>
    </lineage>
</organism>
<keyword evidence="2" id="KW-0808">Transferase</keyword>
<evidence type="ECO:0000256" key="2">
    <source>
        <dbReference type="ARBA" id="ARBA00022679"/>
    </source>
</evidence>
<gene>
    <name evidence="5" type="ORF">FD145_267</name>
</gene>
<dbReference type="SUPFAM" id="SSF48208">
    <property type="entry name" value="Six-hairpin glycosidases"/>
    <property type="match status" value="1"/>
</dbReference>
<dbReference type="Proteomes" id="UP000488506">
    <property type="component" value="Unassembled WGS sequence"/>
</dbReference>
<dbReference type="PANTHER" id="PTHR37469">
    <property type="entry name" value="CELLOBIONIC ACID PHOSPHORYLASE-RELATED"/>
    <property type="match status" value="1"/>
</dbReference>
<dbReference type="EMBL" id="WPAF01000002">
    <property type="protein sequence ID" value="KAF0135129.1"/>
    <property type="molecule type" value="Genomic_DNA"/>
</dbReference>
<dbReference type="AlphaFoldDB" id="A0A833L2C7"/>
<dbReference type="Gene3D" id="1.20.890.20">
    <property type="entry name" value="mpn423 like domain"/>
    <property type="match status" value="1"/>
</dbReference>
<dbReference type="InterPro" id="IPR011013">
    <property type="entry name" value="Gal_mutarotase_sf_dom"/>
</dbReference>
<dbReference type="SMART" id="SM01068">
    <property type="entry name" value="CBM_X"/>
    <property type="match status" value="1"/>
</dbReference>
<dbReference type="InterPro" id="IPR008928">
    <property type="entry name" value="6-hairpin_glycosidase_sf"/>
</dbReference>
<dbReference type="Pfam" id="PF06165">
    <property type="entry name" value="GH94_b-supersand"/>
    <property type="match status" value="1"/>
</dbReference>
<dbReference type="GO" id="GO:0030246">
    <property type="term" value="F:carbohydrate binding"/>
    <property type="evidence" value="ECO:0007669"/>
    <property type="project" value="InterPro"/>
</dbReference>
<dbReference type="Pfam" id="PF17167">
    <property type="entry name" value="Glyco_hydro_94"/>
    <property type="match status" value="1"/>
</dbReference>
<evidence type="ECO:0000313" key="6">
    <source>
        <dbReference type="Proteomes" id="UP000488506"/>
    </source>
</evidence>
<dbReference type="GO" id="GO:0016757">
    <property type="term" value="F:glycosyltransferase activity"/>
    <property type="evidence" value="ECO:0007669"/>
    <property type="project" value="UniProtKB-KW"/>
</dbReference>
<dbReference type="InterPro" id="IPR010383">
    <property type="entry name" value="Glyco_hydrolase_94_b-supersand"/>
</dbReference>